<accession>A0A2P2FPT8</accession>
<evidence type="ECO:0000256" key="1">
    <source>
        <dbReference type="ARBA" id="ARBA00006484"/>
    </source>
</evidence>
<evidence type="ECO:0000313" key="4">
    <source>
        <dbReference type="Proteomes" id="UP000256220"/>
    </source>
</evidence>
<dbReference type="PANTHER" id="PTHR42760:SF40">
    <property type="entry name" value="3-OXOACYL-[ACYL-CARRIER-PROTEIN] REDUCTASE, CHLOROPLASTIC"/>
    <property type="match status" value="1"/>
</dbReference>
<dbReference type="GO" id="GO:0030497">
    <property type="term" value="P:fatty acid elongation"/>
    <property type="evidence" value="ECO:0007669"/>
    <property type="project" value="TreeGrafter"/>
</dbReference>
<dbReference type="Gene3D" id="3.40.50.720">
    <property type="entry name" value="NAD(P)-binding Rossmann-like Domain"/>
    <property type="match status" value="1"/>
</dbReference>
<feature type="domain" description="Ketoreductase" evidence="2">
    <location>
        <begin position="3"/>
        <end position="181"/>
    </location>
</feature>
<dbReference type="PRINTS" id="PR00080">
    <property type="entry name" value="SDRFAMILY"/>
</dbReference>
<proteinExistence type="inferred from homology"/>
<comment type="caution">
    <text evidence="3">The sequence shown here is derived from an EMBL/GenBank/DDBJ whole genome shotgun (WGS) entry which is preliminary data.</text>
</comment>
<dbReference type="SUPFAM" id="SSF51735">
    <property type="entry name" value="NAD(P)-binding Rossmann-fold domains"/>
    <property type="match status" value="1"/>
</dbReference>
<dbReference type="RefSeq" id="WP_034314926.1">
    <property type="nucleotide sequence ID" value="NZ_JFBM01000022.1"/>
</dbReference>
<dbReference type="EMBL" id="JFBM01000022">
    <property type="protein sequence ID" value="KFU78740.1"/>
    <property type="molecule type" value="Genomic_DNA"/>
</dbReference>
<dbReference type="SMART" id="SM00822">
    <property type="entry name" value="PKS_KR"/>
    <property type="match status" value="1"/>
</dbReference>
<dbReference type="CDD" id="cd05233">
    <property type="entry name" value="SDR_c"/>
    <property type="match status" value="1"/>
</dbReference>
<sequence length="241" mass="24610">MTRTILVTGGGTGIGRAVAARFAASDAVVHITGRRKDVLVSAAAELGSSVRPLVCDSTDPEQVTTALAELDGPIDVLVNNAGGNTDFDLPDQDGLAGVLAHWRANLDANLISAVLTTTAVESRLAEGGAVIHIGSIAADQGAGSYGAAKAGLASWNVDLARRLGARGITTNVVAPGYIRETEFFRDKLPAERAGQLVDATCTGRAGIPVDIAETVYFLASAGARHITGQTLGVNGGAHTTR</sequence>
<dbReference type="PANTHER" id="PTHR42760">
    <property type="entry name" value="SHORT-CHAIN DEHYDROGENASES/REDUCTASES FAMILY MEMBER"/>
    <property type="match status" value="1"/>
</dbReference>
<keyword evidence="4" id="KW-1185">Reference proteome</keyword>
<dbReference type="InterPro" id="IPR057326">
    <property type="entry name" value="KR_dom"/>
</dbReference>
<gene>
    <name evidence="3" type="ORF">BB31_23655</name>
</gene>
<organism evidence="3 4">
    <name type="scientific">Amycolatopsis lurida NRRL 2430</name>
    <dbReference type="NCBI Taxonomy" id="1460371"/>
    <lineage>
        <taxon>Bacteria</taxon>
        <taxon>Bacillati</taxon>
        <taxon>Actinomycetota</taxon>
        <taxon>Actinomycetes</taxon>
        <taxon>Pseudonocardiales</taxon>
        <taxon>Pseudonocardiaceae</taxon>
        <taxon>Amycolatopsis</taxon>
    </lineage>
</organism>
<dbReference type="GO" id="GO:0016616">
    <property type="term" value="F:oxidoreductase activity, acting on the CH-OH group of donors, NAD or NADP as acceptor"/>
    <property type="evidence" value="ECO:0007669"/>
    <property type="project" value="TreeGrafter"/>
</dbReference>
<protein>
    <submittedName>
        <fullName evidence="3">3-oxoacyl-ACP reductase</fullName>
    </submittedName>
</protein>
<evidence type="ECO:0000259" key="2">
    <source>
        <dbReference type="SMART" id="SM00822"/>
    </source>
</evidence>
<dbReference type="AlphaFoldDB" id="A0A2P2FPT8"/>
<dbReference type="PRINTS" id="PR00081">
    <property type="entry name" value="GDHRDH"/>
</dbReference>
<evidence type="ECO:0000313" key="3">
    <source>
        <dbReference type="EMBL" id="KFU78740.1"/>
    </source>
</evidence>
<dbReference type="InterPro" id="IPR036291">
    <property type="entry name" value="NAD(P)-bd_dom_sf"/>
</dbReference>
<comment type="similarity">
    <text evidence="1">Belongs to the short-chain dehydrogenases/reductases (SDR) family.</text>
</comment>
<reference evidence="3 4" key="1">
    <citation type="journal article" date="2014" name="Genome Announc.">
        <title>Draft Genome Sequence of Amycolatopsis lurida NRRL 2430, Producer of the Glycopeptide Family Antibiotic Ristocetin.</title>
        <authorList>
            <person name="Kwun M.J."/>
            <person name="Hong H.J."/>
        </authorList>
    </citation>
    <scope>NUCLEOTIDE SEQUENCE [LARGE SCALE GENOMIC DNA]</scope>
    <source>
        <strain evidence="3 4">NRRL 2430</strain>
    </source>
</reference>
<dbReference type="Proteomes" id="UP000256220">
    <property type="component" value="Unassembled WGS sequence"/>
</dbReference>
<dbReference type="Pfam" id="PF13561">
    <property type="entry name" value="adh_short_C2"/>
    <property type="match status" value="1"/>
</dbReference>
<name>A0A2P2FPT8_AMYLU</name>
<dbReference type="InterPro" id="IPR002347">
    <property type="entry name" value="SDR_fam"/>
</dbReference>